<organism evidence="6 7">
    <name type="scientific">Pontibacter rugosus</name>
    <dbReference type="NCBI Taxonomy" id="1745966"/>
    <lineage>
        <taxon>Bacteria</taxon>
        <taxon>Pseudomonadati</taxon>
        <taxon>Bacteroidota</taxon>
        <taxon>Cytophagia</taxon>
        <taxon>Cytophagales</taxon>
        <taxon>Hymenobacteraceae</taxon>
        <taxon>Pontibacter</taxon>
    </lineage>
</organism>
<feature type="transmembrane region" description="Helical" evidence="4">
    <location>
        <begin position="212"/>
        <end position="229"/>
    </location>
</feature>
<keyword evidence="7" id="KW-1185">Reference proteome</keyword>
<evidence type="ECO:0000256" key="2">
    <source>
        <dbReference type="ARBA" id="ARBA00022801"/>
    </source>
</evidence>
<keyword evidence="4" id="KW-0812">Transmembrane</keyword>
<evidence type="ECO:0000259" key="5">
    <source>
        <dbReference type="SMART" id="SM00479"/>
    </source>
</evidence>
<dbReference type="SUPFAM" id="SSF53098">
    <property type="entry name" value="Ribonuclease H-like"/>
    <property type="match status" value="1"/>
</dbReference>
<keyword evidence="3 6" id="KW-0269">Exonuclease</keyword>
<dbReference type="RefSeq" id="WP_377522724.1">
    <property type="nucleotide sequence ID" value="NZ_JBHTLD010000012.1"/>
</dbReference>
<dbReference type="PANTHER" id="PTHR30231">
    <property type="entry name" value="DNA POLYMERASE III SUBUNIT EPSILON"/>
    <property type="match status" value="1"/>
</dbReference>
<accession>A0ABW3SKK3</accession>
<evidence type="ECO:0000313" key="7">
    <source>
        <dbReference type="Proteomes" id="UP001597094"/>
    </source>
</evidence>
<dbReference type="Gene3D" id="3.30.420.10">
    <property type="entry name" value="Ribonuclease H-like superfamily/Ribonuclease H"/>
    <property type="match status" value="1"/>
</dbReference>
<evidence type="ECO:0000313" key="6">
    <source>
        <dbReference type="EMBL" id="MFD1185108.1"/>
    </source>
</evidence>
<keyword evidence="4" id="KW-0472">Membrane</keyword>
<comment type="caution">
    <text evidence="6">The sequence shown here is derived from an EMBL/GenBank/DDBJ whole genome shotgun (WGS) entry which is preliminary data.</text>
</comment>
<evidence type="ECO:0000256" key="1">
    <source>
        <dbReference type="ARBA" id="ARBA00022722"/>
    </source>
</evidence>
<keyword evidence="2" id="KW-0378">Hydrolase</keyword>
<dbReference type="Proteomes" id="UP001597094">
    <property type="component" value="Unassembled WGS sequence"/>
</dbReference>
<dbReference type="Pfam" id="PF00929">
    <property type="entry name" value="RNase_T"/>
    <property type="match status" value="1"/>
</dbReference>
<dbReference type="PANTHER" id="PTHR30231:SF4">
    <property type="entry name" value="PROTEIN NEN2"/>
    <property type="match status" value="1"/>
</dbReference>
<keyword evidence="4" id="KW-1133">Transmembrane helix</keyword>
<sequence length="230" mass="26893">MWDYIIFIDTETTGIPRDWKAPYSDVHSWPYSVQVAWLLYTKEGKELKSEDHYIYEPEIEISEDSYRIHGITKEFLQENGKDRKTVLSLLAHDLEKYKPLVVGHFMQLDYHILGVGFHRANLPNPLPQLTTFCTMDVTAGFLLPPRKNFLRLGELYQHLFQQPLELQHNAYWDARATAACFFRLQELGDISEESILKTESPKLEKAFISTRILVSLFVLVILVCLLIFWL</sequence>
<dbReference type="InterPro" id="IPR013520">
    <property type="entry name" value="Ribonucl_H"/>
</dbReference>
<reference evidence="7" key="1">
    <citation type="journal article" date="2019" name="Int. J. Syst. Evol. Microbiol.">
        <title>The Global Catalogue of Microorganisms (GCM) 10K type strain sequencing project: providing services to taxonomists for standard genome sequencing and annotation.</title>
        <authorList>
            <consortium name="The Broad Institute Genomics Platform"/>
            <consortium name="The Broad Institute Genome Sequencing Center for Infectious Disease"/>
            <person name="Wu L."/>
            <person name="Ma J."/>
        </authorList>
    </citation>
    <scope>NUCLEOTIDE SEQUENCE [LARGE SCALE GENOMIC DNA]</scope>
    <source>
        <strain evidence="7">JCM 31319</strain>
    </source>
</reference>
<keyword evidence="1" id="KW-0540">Nuclease</keyword>
<gene>
    <name evidence="6" type="ORF">ACFQ2O_02735</name>
</gene>
<dbReference type="GO" id="GO:0004527">
    <property type="term" value="F:exonuclease activity"/>
    <property type="evidence" value="ECO:0007669"/>
    <property type="project" value="UniProtKB-KW"/>
</dbReference>
<protein>
    <submittedName>
        <fullName evidence="6">Exonuclease domain-containing protein</fullName>
    </submittedName>
</protein>
<dbReference type="InterPro" id="IPR012337">
    <property type="entry name" value="RNaseH-like_sf"/>
</dbReference>
<dbReference type="CDD" id="cd06127">
    <property type="entry name" value="DEDDh"/>
    <property type="match status" value="1"/>
</dbReference>
<dbReference type="InterPro" id="IPR036397">
    <property type="entry name" value="RNaseH_sf"/>
</dbReference>
<evidence type="ECO:0000256" key="3">
    <source>
        <dbReference type="ARBA" id="ARBA00022839"/>
    </source>
</evidence>
<evidence type="ECO:0000256" key="4">
    <source>
        <dbReference type="SAM" id="Phobius"/>
    </source>
</evidence>
<dbReference type="SMART" id="SM00479">
    <property type="entry name" value="EXOIII"/>
    <property type="match status" value="1"/>
</dbReference>
<dbReference type="EMBL" id="JBHTLD010000012">
    <property type="protein sequence ID" value="MFD1185108.1"/>
    <property type="molecule type" value="Genomic_DNA"/>
</dbReference>
<proteinExistence type="predicted"/>
<feature type="domain" description="Exonuclease" evidence="5">
    <location>
        <begin position="4"/>
        <end position="190"/>
    </location>
</feature>
<name>A0ABW3SKK3_9BACT</name>